<dbReference type="SUPFAM" id="SSF53623">
    <property type="entry name" value="MurD-like peptide ligases, catalytic domain"/>
    <property type="match status" value="1"/>
</dbReference>
<evidence type="ECO:0000256" key="3">
    <source>
        <dbReference type="ARBA" id="ARBA00022618"/>
    </source>
</evidence>
<dbReference type="InterPro" id="IPR036615">
    <property type="entry name" value="Mur_ligase_C_dom_sf"/>
</dbReference>
<dbReference type="HAMAP" id="MF_02019">
    <property type="entry name" value="MurF"/>
    <property type="match status" value="1"/>
</dbReference>
<organism evidence="13 14">
    <name type="scientific">Sphagnum jensenii</name>
    <dbReference type="NCBI Taxonomy" id="128206"/>
    <lineage>
        <taxon>Eukaryota</taxon>
        <taxon>Viridiplantae</taxon>
        <taxon>Streptophyta</taxon>
        <taxon>Embryophyta</taxon>
        <taxon>Bryophyta</taxon>
        <taxon>Sphagnophytina</taxon>
        <taxon>Sphagnopsida</taxon>
        <taxon>Sphagnales</taxon>
        <taxon>Sphagnaceae</taxon>
        <taxon>Sphagnum</taxon>
    </lineage>
</organism>
<dbReference type="InterPro" id="IPR004101">
    <property type="entry name" value="Mur_ligase_C"/>
</dbReference>
<accession>A0ABP1AJ34</accession>
<keyword evidence="3" id="KW-0132">Cell division</keyword>
<evidence type="ECO:0000256" key="4">
    <source>
        <dbReference type="ARBA" id="ARBA00022741"/>
    </source>
</evidence>
<dbReference type="Pfam" id="PF02875">
    <property type="entry name" value="Mur_ligase_C"/>
    <property type="match status" value="1"/>
</dbReference>
<keyword evidence="5" id="KW-0067">ATP-binding</keyword>
<reference evidence="13" key="1">
    <citation type="submission" date="2024-03" db="EMBL/GenBank/DDBJ databases">
        <authorList>
            <consortium name="ELIXIR-Norway"/>
            <consortium name="Elixir Norway"/>
        </authorList>
    </citation>
    <scope>NUCLEOTIDE SEQUENCE</scope>
</reference>
<keyword evidence="14" id="KW-1185">Reference proteome</keyword>
<feature type="domain" description="Mur ligase C-terminal" evidence="11">
    <location>
        <begin position="412"/>
        <end position="530"/>
    </location>
</feature>
<keyword evidence="4" id="KW-0547">Nucleotide-binding</keyword>
<keyword evidence="8" id="KW-0131">Cell cycle</keyword>
<evidence type="ECO:0000313" key="13">
    <source>
        <dbReference type="EMBL" id="CAK9862549.1"/>
    </source>
</evidence>
<name>A0ABP1AJ34_9BRYO</name>
<protein>
    <recommendedName>
        <fullName evidence="10">UDP-MurNAc-pentapeptide synthetase</fullName>
    </recommendedName>
</protein>
<dbReference type="InterPro" id="IPR005863">
    <property type="entry name" value="UDP-N-AcMur_synth"/>
</dbReference>
<evidence type="ECO:0000259" key="11">
    <source>
        <dbReference type="Pfam" id="PF02875"/>
    </source>
</evidence>
<dbReference type="Gene3D" id="3.90.190.20">
    <property type="entry name" value="Mur ligase, C-terminal domain"/>
    <property type="match status" value="1"/>
</dbReference>
<dbReference type="SUPFAM" id="SSF53244">
    <property type="entry name" value="MurD-like peptide ligases, peptide-binding domain"/>
    <property type="match status" value="1"/>
</dbReference>
<sequence>MAELRIHLLPQAPWSKTELRKVWSHLPTSFLTRAPWKTYIALVNYNPTTPVKLAATRMQQEAERDSKRRRSWENDEGGVVWDSVAIAEAVGGEVIKEGASGSICTDTRSLLPNQWFLALVGTRFDGHEFLQAALARGCAGVVGLTVPQDWPRGFVQVKRDTVKALQDLGSSVRSRYQGTVVGITGSAGKTTARAMTALALQTQDGFQVHETKGNFNNHIGVPLTLLRMPCSSTACILELGMNHAGEISELAEIAKPNVRVILNIGPAHMENFPGGLMAVAAAKGELFATAQAGDVCVVNADDPLVMALPVPSGVRMVKFGTKEGCDVRLVATSITKGGCAVHVVLEHTHSQELGMLDNSSVISTVEFEISSPGRHLAMNACAAAAVATSLGVPLTSIGQSLSRYKPVGMRCRLEELGLQTILINDCYNSNPVSAAAALQLLPSMHTLRRIAILGDMLELGAISIDAHKEILQLCCDLELDLVVVLGPCFSTAAESIAAAKILTYSNAESLADHIVGLITPGDTVLVKGSRGMQMEVIVNAIKAQASSWHS</sequence>
<evidence type="ECO:0000256" key="7">
    <source>
        <dbReference type="ARBA" id="ARBA00022984"/>
    </source>
</evidence>
<evidence type="ECO:0000256" key="10">
    <source>
        <dbReference type="ARBA" id="ARBA00031461"/>
    </source>
</evidence>
<feature type="domain" description="Mur ligase central" evidence="12">
    <location>
        <begin position="183"/>
        <end position="387"/>
    </location>
</feature>
<keyword evidence="7" id="KW-0573">Peptidoglycan synthesis</keyword>
<keyword evidence="9" id="KW-0961">Cell wall biogenesis/degradation</keyword>
<evidence type="ECO:0000256" key="5">
    <source>
        <dbReference type="ARBA" id="ARBA00022840"/>
    </source>
</evidence>
<dbReference type="InterPro" id="IPR035911">
    <property type="entry name" value="MurE/MurF_N"/>
</dbReference>
<gene>
    <name evidence="13" type="ORF">CSSPJE1EN2_LOCUS5544</name>
</gene>
<dbReference type="Proteomes" id="UP001497522">
    <property type="component" value="Chromosome 13"/>
</dbReference>
<evidence type="ECO:0000313" key="14">
    <source>
        <dbReference type="Proteomes" id="UP001497522"/>
    </source>
</evidence>
<evidence type="ECO:0000256" key="6">
    <source>
        <dbReference type="ARBA" id="ARBA00022960"/>
    </source>
</evidence>
<dbReference type="InterPro" id="IPR036565">
    <property type="entry name" value="Mur-like_cat_sf"/>
</dbReference>
<dbReference type="InterPro" id="IPR051046">
    <property type="entry name" value="MurCDEF_CellWall_CoF430Synth"/>
</dbReference>
<dbReference type="NCBIfam" id="TIGR01143">
    <property type="entry name" value="murF"/>
    <property type="match status" value="1"/>
</dbReference>
<dbReference type="Pfam" id="PF08245">
    <property type="entry name" value="Mur_ligase_M"/>
    <property type="match status" value="1"/>
</dbReference>
<evidence type="ECO:0000256" key="1">
    <source>
        <dbReference type="ARBA" id="ARBA00022490"/>
    </source>
</evidence>
<evidence type="ECO:0000256" key="9">
    <source>
        <dbReference type="ARBA" id="ARBA00023316"/>
    </source>
</evidence>
<evidence type="ECO:0000256" key="2">
    <source>
        <dbReference type="ARBA" id="ARBA00022598"/>
    </source>
</evidence>
<evidence type="ECO:0000259" key="12">
    <source>
        <dbReference type="Pfam" id="PF08245"/>
    </source>
</evidence>
<dbReference type="PANTHER" id="PTHR43024">
    <property type="entry name" value="UDP-N-ACETYLMURAMOYL-TRIPEPTIDE--D-ALANYL-D-ALANINE LIGASE"/>
    <property type="match status" value="1"/>
</dbReference>
<proteinExistence type="inferred from homology"/>
<evidence type="ECO:0000256" key="8">
    <source>
        <dbReference type="ARBA" id="ARBA00023306"/>
    </source>
</evidence>
<dbReference type="InterPro" id="IPR013221">
    <property type="entry name" value="Mur_ligase_cen"/>
</dbReference>
<dbReference type="PANTHER" id="PTHR43024:SF1">
    <property type="entry name" value="UDP-N-ACETYLMURAMOYL-TRIPEPTIDE--D-ALANYL-D-ALANINE LIGASE"/>
    <property type="match status" value="1"/>
</dbReference>
<dbReference type="EMBL" id="OZ023714">
    <property type="protein sequence ID" value="CAK9862549.1"/>
    <property type="molecule type" value="Genomic_DNA"/>
</dbReference>
<dbReference type="Gene3D" id="3.40.1390.10">
    <property type="entry name" value="MurE/MurF, N-terminal domain"/>
    <property type="match status" value="1"/>
</dbReference>
<keyword evidence="6" id="KW-0133">Cell shape</keyword>
<dbReference type="Gene3D" id="3.40.1190.10">
    <property type="entry name" value="Mur-like, catalytic domain"/>
    <property type="match status" value="1"/>
</dbReference>
<dbReference type="SUPFAM" id="SSF63418">
    <property type="entry name" value="MurE/MurF N-terminal domain"/>
    <property type="match status" value="1"/>
</dbReference>
<keyword evidence="1" id="KW-0963">Cytoplasm</keyword>
<keyword evidence="2" id="KW-0436">Ligase</keyword>